<evidence type="ECO:0000313" key="5">
    <source>
        <dbReference type="EMBL" id="MCC2118836.1"/>
    </source>
</evidence>
<dbReference type="AlphaFoldDB" id="A0AAE3A1Q5"/>
<dbReference type="GO" id="GO:0005737">
    <property type="term" value="C:cytoplasm"/>
    <property type="evidence" value="ECO:0007669"/>
    <property type="project" value="UniProtKB-ARBA"/>
</dbReference>
<dbReference type="RefSeq" id="WP_227064568.1">
    <property type="nucleotide sequence ID" value="NZ_JAJEPV010000007.1"/>
</dbReference>
<evidence type="ECO:0000259" key="4">
    <source>
        <dbReference type="SMART" id="SM00967"/>
    </source>
</evidence>
<name>A0AAE3A1Q5_9FIRM</name>
<dbReference type="GO" id="GO:0003723">
    <property type="term" value="F:RNA binding"/>
    <property type="evidence" value="ECO:0007669"/>
    <property type="project" value="InterPro"/>
</dbReference>
<keyword evidence="3" id="KW-0808">Transferase</keyword>
<dbReference type="Proteomes" id="UP001197795">
    <property type="component" value="Unassembled WGS sequence"/>
</dbReference>
<dbReference type="SUPFAM" id="SSF75217">
    <property type="entry name" value="alpha/beta knot"/>
    <property type="match status" value="1"/>
</dbReference>
<dbReference type="GO" id="GO:0032259">
    <property type="term" value="P:methylation"/>
    <property type="evidence" value="ECO:0007669"/>
    <property type="project" value="UniProtKB-KW"/>
</dbReference>
<dbReference type="InterPro" id="IPR013123">
    <property type="entry name" value="SpoU_subst-bd"/>
</dbReference>
<dbReference type="Gene3D" id="3.40.1280.10">
    <property type="match status" value="1"/>
</dbReference>
<keyword evidence="2 5" id="KW-0489">Methyltransferase</keyword>
<dbReference type="InterPro" id="IPR053888">
    <property type="entry name" value="MRM3-like_sub_bind"/>
</dbReference>
<dbReference type="InterPro" id="IPR029028">
    <property type="entry name" value="Alpha/beta_knot_MTases"/>
</dbReference>
<dbReference type="InterPro" id="IPR029026">
    <property type="entry name" value="tRNA_m1G_MTases_N"/>
</dbReference>
<dbReference type="SUPFAM" id="SSF55315">
    <property type="entry name" value="L30e-like"/>
    <property type="match status" value="1"/>
</dbReference>
<dbReference type="PANTHER" id="PTHR43191:SF2">
    <property type="entry name" value="RRNA METHYLTRANSFERASE 3, MITOCHONDRIAL"/>
    <property type="match status" value="1"/>
</dbReference>
<evidence type="ECO:0000313" key="6">
    <source>
        <dbReference type="Proteomes" id="UP001197795"/>
    </source>
</evidence>
<feature type="domain" description="RNA 2-O ribose methyltransferase substrate binding" evidence="4">
    <location>
        <begin position="30"/>
        <end position="108"/>
    </location>
</feature>
<dbReference type="PANTHER" id="PTHR43191">
    <property type="entry name" value="RRNA METHYLTRANSFERASE 3"/>
    <property type="match status" value="1"/>
</dbReference>
<dbReference type="Gene3D" id="3.30.1330.30">
    <property type="match status" value="1"/>
</dbReference>
<reference evidence="5 6" key="1">
    <citation type="submission" date="2021-10" db="EMBL/GenBank/DDBJ databases">
        <title>Anaerobic single-cell dispensing facilitates the cultivation of human gut bacteria.</title>
        <authorList>
            <person name="Afrizal A."/>
        </authorList>
    </citation>
    <scope>NUCLEOTIDE SEQUENCE [LARGE SCALE GENOMIC DNA]</scope>
    <source>
        <strain evidence="5 6">CLA-AA-H273</strain>
    </source>
</reference>
<sequence>MITSNNNAKVKQVVQWQTKAKERRKDHVFLAEGVRMCEEAPVKNVREVYLTEELEQKIRQNAQNGDTAFWDKLQQTGYETVSPEVFAKMADTQTPQGILTVLEQPVYDLTQLLEQPDPLFLMLENLQDPGNLGTMIRTGEGAGITGVIMNNQTVDIFNPKTIRATMGSIFRVPFVYVPDLAPVLEQMHAKGIYTYAAHLKGQEYYDSFSFREPTAFLIGNEGNGLSKEISDQAGQYLKIPMEGRVESLNASIAAALLMYEAHRQRSARL</sequence>
<dbReference type="InterPro" id="IPR029064">
    <property type="entry name" value="Ribosomal_eL30-like_sf"/>
</dbReference>
<comment type="similarity">
    <text evidence="1">Belongs to the class IV-like SAM-binding methyltransferase superfamily. RNA methyltransferase TrmH family.</text>
</comment>
<organism evidence="5 6">
    <name type="scientific">Waltera acetigignens</name>
    <dbReference type="NCBI Taxonomy" id="2981769"/>
    <lineage>
        <taxon>Bacteria</taxon>
        <taxon>Bacillati</taxon>
        <taxon>Bacillota</taxon>
        <taxon>Clostridia</taxon>
        <taxon>Lachnospirales</taxon>
        <taxon>Lachnospiraceae</taxon>
        <taxon>Waltera</taxon>
    </lineage>
</organism>
<protein>
    <submittedName>
        <fullName evidence="5">RNA methyltransferase</fullName>
    </submittedName>
</protein>
<evidence type="ECO:0000256" key="1">
    <source>
        <dbReference type="ARBA" id="ARBA00007228"/>
    </source>
</evidence>
<dbReference type="SMART" id="SM00967">
    <property type="entry name" value="SpoU_sub_bind"/>
    <property type="match status" value="1"/>
</dbReference>
<dbReference type="Pfam" id="PF00588">
    <property type="entry name" value="SpoU_methylase"/>
    <property type="match status" value="1"/>
</dbReference>
<dbReference type="InterPro" id="IPR001537">
    <property type="entry name" value="SpoU_MeTrfase"/>
</dbReference>
<accession>A0AAE3A1Q5</accession>
<dbReference type="CDD" id="cd18095">
    <property type="entry name" value="SpoU-like_rRNA-MTase"/>
    <property type="match status" value="1"/>
</dbReference>
<evidence type="ECO:0000256" key="3">
    <source>
        <dbReference type="ARBA" id="ARBA00022679"/>
    </source>
</evidence>
<dbReference type="GO" id="GO:0006396">
    <property type="term" value="P:RNA processing"/>
    <property type="evidence" value="ECO:0007669"/>
    <property type="project" value="InterPro"/>
</dbReference>
<gene>
    <name evidence="5" type="ORF">LKD75_04385</name>
</gene>
<evidence type="ECO:0000256" key="2">
    <source>
        <dbReference type="ARBA" id="ARBA00022603"/>
    </source>
</evidence>
<proteinExistence type="inferred from homology"/>
<dbReference type="EMBL" id="JAJEPV010000007">
    <property type="protein sequence ID" value="MCC2118836.1"/>
    <property type="molecule type" value="Genomic_DNA"/>
</dbReference>
<comment type="caution">
    <text evidence="5">The sequence shown here is derived from an EMBL/GenBank/DDBJ whole genome shotgun (WGS) entry which is preliminary data.</text>
</comment>
<dbReference type="GO" id="GO:0008173">
    <property type="term" value="F:RNA methyltransferase activity"/>
    <property type="evidence" value="ECO:0007669"/>
    <property type="project" value="InterPro"/>
</dbReference>
<dbReference type="InterPro" id="IPR051259">
    <property type="entry name" value="rRNA_Methyltransferase"/>
</dbReference>
<keyword evidence="6" id="KW-1185">Reference proteome</keyword>
<dbReference type="Pfam" id="PF22435">
    <property type="entry name" value="MRM3-like_sub_bind"/>
    <property type="match status" value="1"/>
</dbReference>